<reference evidence="2 3" key="1">
    <citation type="submission" date="2013-03" db="EMBL/GenBank/DDBJ databases">
        <title>The Genome Sequence of Enterococcus columbae ATCC_51263 (PacBio/Illumina hybrid assembly).</title>
        <authorList>
            <consortium name="The Broad Institute Genomics Platform"/>
            <consortium name="The Broad Institute Genome Sequencing Center for Infectious Disease"/>
            <person name="Earl A."/>
            <person name="Russ C."/>
            <person name="Gilmore M."/>
            <person name="Surin D."/>
            <person name="Walker B."/>
            <person name="Young S."/>
            <person name="Zeng Q."/>
            <person name="Gargeya S."/>
            <person name="Fitzgerald M."/>
            <person name="Haas B."/>
            <person name="Abouelleil A."/>
            <person name="Allen A.W."/>
            <person name="Alvarado L."/>
            <person name="Arachchi H.M."/>
            <person name="Berlin A.M."/>
            <person name="Chapman S.B."/>
            <person name="Gainer-Dewar J."/>
            <person name="Goldberg J."/>
            <person name="Griggs A."/>
            <person name="Gujja S."/>
            <person name="Hansen M."/>
            <person name="Howarth C."/>
            <person name="Imamovic A."/>
            <person name="Ireland A."/>
            <person name="Larimer J."/>
            <person name="McCowan C."/>
            <person name="Murphy C."/>
            <person name="Pearson M."/>
            <person name="Poon T.W."/>
            <person name="Priest M."/>
            <person name="Roberts A."/>
            <person name="Saif S."/>
            <person name="Shea T."/>
            <person name="Sisk P."/>
            <person name="Sykes S."/>
            <person name="Wortman J."/>
            <person name="Nusbaum C."/>
            <person name="Birren B."/>
        </authorList>
    </citation>
    <scope>NUCLEOTIDE SEQUENCE [LARGE SCALE GENOMIC DNA]</scope>
    <source>
        <strain evidence="2 3">ATCC 51263</strain>
    </source>
</reference>
<dbReference type="STRING" id="1121865.OMW_00327"/>
<accession>S0KHT1</accession>
<feature type="transmembrane region" description="Helical" evidence="1">
    <location>
        <begin position="21"/>
        <end position="39"/>
    </location>
</feature>
<dbReference type="EMBL" id="ASWJ01000004">
    <property type="protein sequence ID" value="EOW84430.1"/>
    <property type="molecule type" value="Genomic_DNA"/>
</dbReference>
<gene>
    <name evidence="2" type="ORF">I568_00925</name>
</gene>
<dbReference type="OrthoDB" id="359931at2"/>
<dbReference type="AlphaFoldDB" id="S0KHT1"/>
<comment type="caution">
    <text evidence="2">The sequence shown here is derived from an EMBL/GenBank/DDBJ whole genome shotgun (WGS) entry which is preliminary data.</text>
</comment>
<sequence length="203" mass="23400">MERKQKINKISWVIKHWRLTIFGVLLAFIVVSLVSIGVYKQITSQSTSVGLKDIGELSTQSAIVREVNMIDESRTIFGMQVPFTNSKQLYSYEVEIKAGYDFSKIRLERNTASKRLTVILPKLSITSKSLVDGSLKVYYDKQSIFKPINVEETEEARQKMIHAAIKTAKKTKLFENARQNAERLITEFLKRDQANKDYEIIFK</sequence>
<keyword evidence="3" id="KW-1185">Reference proteome</keyword>
<organism evidence="2 3">
    <name type="scientific">Enterococcus columbae DSM 7374 = ATCC 51263</name>
    <dbReference type="NCBI Taxonomy" id="1121865"/>
    <lineage>
        <taxon>Bacteria</taxon>
        <taxon>Bacillati</taxon>
        <taxon>Bacillota</taxon>
        <taxon>Bacilli</taxon>
        <taxon>Lactobacillales</taxon>
        <taxon>Enterococcaceae</taxon>
        <taxon>Enterococcus</taxon>
    </lineage>
</organism>
<protein>
    <recommendedName>
        <fullName evidence="4">DUF4230 domain-containing protein</fullName>
    </recommendedName>
</protein>
<name>S0KHT1_9ENTE</name>
<evidence type="ECO:0008006" key="4">
    <source>
        <dbReference type="Google" id="ProtNLM"/>
    </source>
</evidence>
<dbReference type="Proteomes" id="UP000014113">
    <property type="component" value="Unassembled WGS sequence"/>
</dbReference>
<keyword evidence="1" id="KW-0472">Membrane</keyword>
<dbReference type="InterPro" id="IPR025324">
    <property type="entry name" value="DUF4230"/>
</dbReference>
<evidence type="ECO:0000313" key="2">
    <source>
        <dbReference type="EMBL" id="EOW84430.1"/>
    </source>
</evidence>
<proteinExistence type="predicted"/>
<dbReference type="eggNOG" id="ENOG50313N4">
    <property type="taxonomic scope" value="Bacteria"/>
</dbReference>
<evidence type="ECO:0000313" key="3">
    <source>
        <dbReference type="Proteomes" id="UP000014113"/>
    </source>
</evidence>
<dbReference type="PATRIC" id="fig|1121865.3.peg.320"/>
<dbReference type="Pfam" id="PF14014">
    <property type="entry name" value="DUF4230"/>
    <property type="match status" value="1"/>
</dbReference>
<keyword evidence="1" id="KW-0812">Transmembrane</keyword>
<keyword evidence="1" id="KW-1133">Transmembrane helix</keyword>
<dbReference type="RefSeq" id="WP_016182492.1">
    <property type="nucleotide sequence ID" value="NZ_JXKI01000002.1"/>
</dbReference>
<evidence type="ECO:0000256" key="1">
    <source>
        <dbReference type="SAM" id="Phobius"/>
    </source>
</evidence>